<keyword evidence="2" id="KW-1003">Cell membrane</keyword>
<protein>
    <submittedName>
        <fullName evidence="8">Type II secretion system F family protein</fullName>
    </submittedName>
</protein>
<evidence type="ECO:0000313" key="9">
    <source>
        <dbReference type="Proteomes" id="UP000826254"/>
    </source>
</evidence>
<dbReference type="InterPro" id="IPR042094">
    <property type="entry name" value="T2SS_GspF_sf"/>
</dbReference>
<dbReference type="InterPro" id="IPR018076">
    <property type="entry name" value="T2SS_GspF_dom"/>
</dbReference>
<feature type="transmembrane region" description="Helical" evidence="6">
    <location>
        <begin position="573"/>
        <end position="592"/>
    </location>
</feature>
<evidence type="ECO:0000256" key="1">
    <source>
        <dbReference type="ARBA" id="ARBA00004651"/>
    </source>
</evidence>
<dbReference type="PANTHER" id="PTHR35402">
    <property type="entry name" value="INTEGRAL MEMBRANE PROTEIN-RELATED"/>
    <property type="match status" value="1"/>
</dbReference>
<feature type="transmembrane region" description="Helical" evidence="6">
    <location>
        <begin position="296"/>
        <end position="317"/>
    </location>
</feature>
<feature type="domain" description="Type II secretion system protein GspF" evidence="7">
    <location>
        <begin position="466"/>
        <end position="590"/>
    </location>
</feature>
<evidence type="ECO:0000256" key="3">
    <source>
        <dbReference type="ARBA" id="ARBA00022692"/>
    </source>
</evidence>
<feature type="transmembrane region" description="Helical" evidence="6">
    <location>
        <begin position="666"/>
        <end position="684"/>
    </location>
</feature>
<dbReference type="InterPro" id="IPR056569">
    <property type="entry name" value="ArlJ-like"/>
</dbReference>
<reference evidence="8 9" key="1">
    <citation type="journal article" date="2021" name="Int. J. Syst. Evol. Microbiol.">
        <title>Halobaculum halophilum sp. nov. and Halobaculum salinum sp. nov., isolated from salt lake and saline soil.</title>
        <authorList>
            <person name="Cui H.L."/>
            <person name="Shi X.W."/>
            <person name="Yin X.M."/>
            <person name="Yang X.Y."/>
            <person name="Hou J."/>
            <person name="Zhu L."/>
        </authorList>
    </citation>
    <scope>NUCLEOTIDE SEQUENCE [LARGE SCALE GENOMIC DNA]</scope>
    <source>
        <strain evidence="8 9">NBRC 109044</strain>
    </source>
</reference>
<feature type="domain" description="Type II secretion system protein GspF" evidence="7">
    <location>
        <begin position="159"/>
        <end position="284"/>
    </location>
</feature>
<evidence type="ECO:0000256" key="6">
    <source>
        <dbReference type="SAM" id="Phobius"/>
    </source>
</evidence>
<dbReference type="Gene3D" id="1.20.81.30">
    <property type="entry name" value="Type II secretion system (T2SS), domain F"/>
    <property type="match status" value="1"/>
</dbReference>
<feature type="transmembrane region" description="Helical" evidence="6">
    <location>
        <begin position="53"/>
        <end position="80"/>
    </location>
</feature>
<dbReference type="Pfam" id="PF00482">
    <property type="entry name" value="T2SSF"/>
    <property type="match status" value="2"/>
</dbReference>
<keyword evidence="5 6" id="KW-0472">Membrane</keyword>
<evidence type="ECO:0000313" key="8">
    <source>
        <dbReference type="EMBL" id="QZP37782.1"/>
    </source>
</evidence>
<dbReference type="KEGG" id="hmp:K6T50_00960"/>
<gene>
    <name evidence="8" type="ORF">K6T50_00960</name>
</gene>
<feature type="transmembrane region" description="Helical" evidence="6">
    <location>
        <begin position="391"/>
        <end position="410"/>
    </location>
</feature>
<dbReference type="EMBL" id="CP081958">
    <property type="protein sequence ID" value="QZP37782.1"/>
    <property type="molecule type" value="Genomic_DNA"/>
</dbReference>
<sequence>MSLDTDSGFGSARGFADAFYPLFRRLFDEDGDFVDTVDTKLTQARMNQPVELYVSRALGVGVLVGLALWLVGILLGWGLFAFGIVQAESIGLGIPVSSPGQAALLESLTEPAAVIVSGVVFGSVGFGLGFGTLLAIPYQRADARKREINMLLADGVSFMYALSVGGLNQLEIFEAMAEADDTYGEVAKEFQSIVQETSYFGTDYRNAVRQQSIETPSEEFSQFLTDMLSIINSGGDMERFLYDKKEKHLRTSKQQQELTLETLELFGEMYMTLSLFPLLLIIILVIMSMLGQGQDFLLTATVYLLTPLIGVGFLVLVSTVKQDEPGDGYLDPGGVDEHFAEEQREGLLHLGLVEAFVGDFSLFDRIRSREGTYKTGQLLKAPHVFFRDNPLFTLALTGPAALVLVGFGVASGDAPLTFQGFVENPVWSTFVWVYVPAYVTLIPLVVFYEWHQLRRGGITGKLSDNLRKLSSANDTGQTLLESIRTTADTSSGKLAEEFEVMYAKVNYGMSLREALVEFNNKYHIPRLARTVKLISEAQQASSQITDVLTTAAQASENQDDIERERISRTRMQVAIILMTYLTLLAVMAILKLRFLDVLAGLTAQTGGGGGGAGTATGGGGGLGSGGFGGNVNVDRLSVLFFHAVTIQAVLSGVIAGYIRSADIVSGMKYVVVLLTVALGVWVVVA</sequence>
<keyword evidence="4 6" id="KW-1133">Transmembrane helix</keyword>
<evidence type="ECO:0000256" key="2">
    <source>
        <dbReference type="ARBA" id="ARBA00022475"/>
    </source>
</evidence>
<evidence type="ECO:0000256" key="4">
    <source>
        <dbReference type="ARBA" id="ARBA00022989"/>
    </source>
</evidence>
<feature type="transmembrane region" description="Helical" evidence="6">
    <location>
        <begin position="639"/>
        <end position="659"/>
    </location>
</feature>
<dbReference type="GeneID" id="67176668"/>
<feature type="transmembrane region" description="Helical" evidence="6">
    <location>
        <begin position="270"/>
        <end position="290"/>
    </location>
</feature>
<keyword evidence="3 6" id="KW-0812">Transmembrane</keyword>
<feature type="transmembrane region" description="Helical" evidence="6">
    <location>
        <begin position="112"/>
        <end position="136"/>
    </location>
</feature>
<dbReference type="AlphaFoldDB" id="A0A8T8WD34"/>
<dbReference type="Proteomes" id="UP000826254">
    <property type="component" value="Chromosome"/>
</dbReference>
<dbReference type="GO" id="GO:0005886">
    <property type="term" value="C:plasma membrane"/>
    <property type="evidence" value="ECO:0007669"/>
    <property type="project" value="UniProtKB-SubCell"/>
</dbReference>
<feature type="transmembrane region" description="Helical" evidence="6">
    <location>
        <begin position="430"/>
        <end position="448"/>
    </location>
</feature>
<proteinExistence type="predicted"/>
<dbReference type="RefSeq" id="WP_222607590.1">
    <property type="nucleotide sequence ID" value="NZ_CP081958.1"/>
</dbReference>
<dbReference type="PANTHER" id="PTHR35402:SF1">
    <property type="entry name" value="TYPE II SECRETION SYSTEM PROTEIN GSPF DOMAIN-CONTAINING PROTEIN"/>
    <property type="match status" value="1"/>
</dbReference>
<comment type="subcellular location">
    <subcellularLocation>
        <location evidence="1">Cell membrane</location>
        <topology evidence="1">Multi-pass membrane protein</topology>
    </subcellularLocation>
</comment>
<evidence type="ECO:0000259" key="7">
    <source>
        <dbReference type="Pfam" id="PF00482"/>
    </source>
</evidence>
<accession>A0A8T8WD34</accession>
<keyword evidence="9" id="KW-1185">Reference proteome</keyword>
<evidence type="ECO:0000256" key="5">
    <source>
        <dbReference type="ARBA" id="ARBA00023136"/>
    </source>
</evidence>
<organism evidence="8 9">
    <name type="scientific">Halobaculum magnesiiphilum</name>
    <dbReference type="NCBI Taxonomy" id="1017351"/>
    <lineage>
        <taxon>Archaea</taxon>
        <taxon>Methanobacteriati</taxon>
        <taxon>Methanobacteriota</taxon>
        <taxon>Stenosarchaea group</taxon>
        <taxon>Halobacteria</taxon>
        <taxon>Halobacteriales</taxon>
        <taxon>Haloferacaceae</taxon>
        <taxon>Halobaculum</taxon>
    </lineage>
</organism>
<name>A0A8T8WD34_9EURY</name>